<evidence type="ECO:0000313" key="4">
    <source>
        <dbReference type="EMBL" id="CAF4206199.1"/>
    </source>
</evidence>
<dbReference type="InterPro" id="IPR010448">
    <property type="entry name" value="Torsin"/>
</dbReference>
<protein>
    <recommendedName>
        <fullName evidence="7">AAA+ ATPase domain-containing protein</fullName>
    </recommendedName>
</protein>
<dbReference type="PANTHER" id="PTHR10760:SF2">
    <property type="entry name" value="LD13476P-RELATED"/>
    <property type="match status" value="1"/>
</dbReference>
<dbReference type="InterPro" id="IPR027417">
    <property type="entry name" value="P-loop_NTPase"/>
</dbReference>
<dbReference type="InterPro" id="IPR001270">
    <property type="entry name" value="ClpA/B"/>
</dbReference>
<dbReference type="PANTHER" id="PTHR10760">
    <property type="entry name" value="TORSIN"/>
    <property type="match status" value="1"/>
</dbReference>
<evidence type="ECO:0000313" key="3">
    <source>
        <dbReference type="EMBL" id="CAF3409188.1"/>
    </source>
</evidence>
<dbReference type="Gene3D" id="3.40.50.300">
    <property type="entry name" value="P-loop containing nucleotide triphosphate hydrolases"/>
    <property type="match status" value="1"/>
</dbReference>
<organism evidence="3 6">
    <name type="scientific">Rotaria socialis</name>
    <dbReference type="NCBI Taxonomy" id="392032"/>
    <lineage>
        <taxon>Eukaryota</taxon>
        <taxon>Metazoa</taxon>
        <taxon>Spiralia</taxon>
        <taxon>Gnathifera</taxon>
        <taxon>Rotifera</taxon>
        <taxon>Eurotatoria</taxon>
        <taxon>Bdelloidea</taxon>
        <taxon>Philodinida</taxon>
        <taxon>Philodinidae</taxon>
        <taxon>Rotaria</taxon>
    </lineage>
</organism>
<gene>
    <name evidence="3" type="ORF">FME351_LOCUS9815</name>
    <name evidence="2" type="ORF">KIK155_LOCUS6646</name>
    <name evidence="5" type="ORF">TOA249_LOCUS559</name>
    <name evidence="4" type="ORF">TSG867_LOCUS409</name>
</gene>
<dbReference type="Proteomes" id="UP000663865">
    <property type="component" value="Unassembled WGS sequence"/>
</dbReference>
<reference evidence="3" key="1">
    <citation type="submission" date="2021-02" db="EMBL/GenBank/DDBJ databases">
        <authorList>
            <person name="Nowell W R."/>
        </authorList>
    </citation>
    <scope>NUCLEOTIDE SEQUENCE</scope>
</reference>
<dbReference type="GO" id="GO:0005737">
    <property type="term" value="C:cytoplasm"/>
    <property type="evidence" value="ECO:0007669"/>
    <property type="project" value="UniProtKB-ARBA"/>
</dbReference>
<comment type="caution">
    <text evidence="3">The sequence shown here is derived from an EMBL/GenBank/DDBJ whole genome shotgun (WGS) entry which is preliminary data.</text>
</comment>
<dbReference type="EMBL" id="CAJNYU010001081">
    <property type="protein sequence ID" value="CAF3409188.1"/>
    <property type="molecule type" value="Genomic_DNA"/>
</dbReference>
<dbReference type="GO" id="GO:0012505">
    <property type="term" value="C:endomembrane system"/>
    <property type="evidence" value="ECO:0007669"/>
    <property type="project" value="UniProtKB-ARBA"/>
</dbReference>
<name>A0A818AWC2_9BILA</name>
<evidence type="ECO:0000313" key="6">
    <source>
        <dbReference type="Proteomes" id="UP000663869"/>
    </source>
</evidence>
<evidence type="ECO:0000313" key="5">
    <source>
        <dbReference type="EMBL" id="CAF4466290.1"/>
    </source>
</evidence>
<evidence type="ECO:0000256" key="1">
    <source>
        <dbReference type="ARBA" id="ARBA00006235"/>
    </source>
</evidence>
<dbReference type="GO" id="GO:0005524">
    <property type="term" value="F:ATP binding"/>
    <property type="evidence" value="ECO:0007669"/>
    <property type="project" value="InterPro"/>
</dbReference>
<evidence type="ECO:0008006" key="7">
    <source>
        <dbReference type="Google" id="ProtNLM"/>
    </source>
</evidence>
<dbReference type="SUPFAM" id="SSF52540">
    <property type="entry name" value="P-loop containing nucleoside triphosphate hydrolases"/>
    <property type="match status" value="1"/>
</dbReference>
<dbReference type="EMBL" id="CAJNYV010000803">
    <property type="protein sequence ID" value="CAF3384903.1"/>
    <property type="molecule type" value="Genomic_DNA"/>
</dbReference>
<accession>A0A818AWC2</accession>
<dbReference type="EMBL" id="CAJOBS010000012">
    <property type="protein sequence ID" value="CAF4466290.1"/>
    <property type="molecule type" value="Genomic_DNA"/>
</dbReference>
<proteinExistence type="inferred from homology"/>
<dbReference type="Proteomes" id="UP000663862">
    <property type="component" value="Unassembled WGS sequence"/>
</dbReference>
<dbReference type="PRINTS" id="PR00300">
    <property type="entry name" value="CLPPROTEASEA"/>
</dbReference>
<dbReference type="Proteomes" id="UP000663838">
    <property type="component" value="Unassembled WGS sequence"/>
</dbReference>
<evidence type="ECO:0000313" key="2">
    <source>
        <dbReference type="EMBL" id="CAF3384903.1"/>
    </source>
</evidence>
<dbReference type="Proteomes" id="UP000663869">
    <property type="component" value="Unassembled WGS sequence"/>
</dbReference>
<comment type="similarity">
    <text evidence="1">Belongs to the ClpA/ClpB family. Torsin subfamily.</text>
</comment>
<dbReference type="Pfam" id="PF06309">
    <property type="entry name" value="Torsin"/>
    <property type="match status" value="1"/>
</dbReference>
<dbReference type="EMBL" id="CAJOBQ010000008">
    <property type="protein sequence ID" value="CAF4206199.1"/>
    <property type="molecule type" value="Genomic_DNA"/>
</dbReference>
<dbReference type="GO" id="GO:0016887">
    <property type="term" value="F:ATP hydrolysis activity"/>
    <property type="evidence" value="ECO:0007669"/>
    <property type="project" value="InterPro"/>
</dbReference>
<dbReference type="AlphaFoldDB" id="A0A818AWC2"/>
<sequence length="331" mass="38233">MVLLGSIFDMFCIMECCSNHWIKNDINELDLRLKNQLIGQPLAYDLILRSIKSHTSNLNPSKSLVLSLHGGTGTGKNFVAKHIVESLYREGYKSKYVRLYVVSRDFMHHDTVHISQYKDHLTEDIEKIASKCPQATFVFDEIDQMPKQLLDVILYYIDFHTPTASRSTDYRKTIFIFLSNTGAKSINNLAEKNYRSSIRRENFNILEFQQALSNASSNEEGGLQSASLIDRHLVTFFVPFLPLKREHIRVCINQQLAIILEHDEYEYEVSVDDIINNVINLIEFTRASSSSLEYSLSGCKKVQQKLHYIFETMQPTLKKTKKKLYDSDDLL</sequence>